<keyword evidence="1" id="KW-0175">Coiled coil</keyword>
<evidence type="ECO:0000313" key="3">
    <source>
        <dbReference type="EMBL" id="RIA93592.1"/>
    </source>
</evidence>
<sequence>MSNTPFNDSLRELNTKFLVEIAKLRKKFAEIEGKNGELKNENVKLRRIIEENGRRDAKNAEHKIRIEELEKNSADISAENAELKAELTKLRHDFDSSNLTRPLQSQHVTNVQNSCFVGEEEISKVTTVPQPGASDPVKDQPINGTPSDNTNIKLMEERKTDTFLAIQDSSSIMKDKKSQSHKKREAENIVQDAFDFTATSAPEKNHVTKISMTGNPLPVTENTDEKNSVVMLSVAKSKPLLNLACLYQKACDAEKQRIRANKDEILCWYHYVIEFDNQRARSIYKLFERIGIDKIKYITTYNANSISELSDSQIQTIVDYFSKNSNTELLGDQDDSIIDSKKEISDDQTNASEAVSAEVNISTVPIPVSYDLNSSGSVNADDGNPNLINDDSDSNNSEEEIPDDSDNDGYNGYDRYNEYGECD</sequence>
<protein>
    <submittedName>
        <fullName evidence="3">Uncharacterized protein</fullName>
    </submittedName>
</protein>
<dbReference type="AlphaFoldDB" id="A0A397T6X2"/>
<dbReference type="EMBL" id="QKYT01000101">
    <property type="protein sequence ID" value="RIA93592.1"/>
    <property type="molecule type" value="Genomic_DNA"/>
</dbReference>
<proteinExistence type="predicted"/>
<comment type="caution">
    <text evidence="3">The sequence shown here is derived from an EMBL/GenBank/DDBJ whole genome shotgun (WGS) entry which is preliminary data.</text>
</comment>
<gene>
    <name evidence="3" type="ORF">C1645_819225</name>
</gene>
<accession>A0A397T6X2</accession>
<feature type="region of interest" description="Disordered" evidence="2">
    <location>
        <begin position="373"/>
        <end position="423"/>
    </location>
</feature>
<evidence type="ECO:0000256" key="2">
    <source>
        <dbReference type="SAM" id="MobiDB-lite"/>
    </source>
</evidence>
<evidence type="ECO:0000313" key="4">
    <source>
        <dbReference type="Proteomes" id="UP000265703"/>
    </source>
</evidence>
<reference evidence="3 4" key="1">
    <citation type="submission" date="2018-06" db="EMBL/GenBank/DDBJ databases">
        <title>Comparative genomics reveals the genomic features of Rhizophagus irregularis, R. cerebriforme, R. diaphanum and Gigaspora rosea, and their symbiotic lifestyle signature.</title>
        <authorList>
            <person name="Morin E."/>
            <person name="San Clemente H."/>
            <person name="Chen E.C.H."/>
            <person name="De La Providencia I."/>
            <person name="Hainaut M."/>
            <person name="Kuo A."/>
            <person name="Kohler A."/>
            <person name="Murat C."/>
            <person name="Tang N."/>
            <person name="Roy S."/>
            <person name="Loubradou J."/>
            <person name="Henrissat B."/>
            <person name="Grigoriev I.V."/>
            <person name="Corradi N."/>
            <person name="Roux C."/>
            <person name="Martin F.M."/>
        </authorList>
    </citation>
    <scope>NUCLEOTIDE SEQUENCE [LARGE SCALE GENOMIC DNA]</scope>
    <source>
        <strain evidence="3 4">DAOM 227022</strain>
    </source>
</reference>
<keyword evidence="4" id="KW-1185">Reference proteome</keyword>
<dbReference type="Proteomes" id="UP000265703">
    <property type="component" value="Unassembled WGS sequence"/>
</dbReference>
<feature type="coiled-coil region" evidence="1">
    <location>
        <begin position="21"/>
        <end position="93"/>
    </location>
</feature>
<name>A0A397T6X2_9GLOM</name>
<feature type="compositionally biased region" description="Acidic residues" evidence="2">
    <location>
        <begin position="390"/>
        <end position="407"/>
    </location>
</feature>
<evidence type="ECO:0000256" key="1">
    <source>
        <dbReference type="SAM" id="Coils"/>
    </source>
</evidence>
<feature type="region of interest" description="Disordered" evidence="2">
    <location>
        <begin position="127"/>
        <end position="150"/>
    </location>
</feature>
<organism evidence="3 4">
    <name type="scientific">Glomus cerebriforme</name>
    <dbReference type="NCBI Taxonomy" id="658196"/>
    <lineage>
        <taxon>Eukaryota</taxon>
        <taxon>Fungi</taxon>
        <taxon>Fungi incertae sedis</taxon>
        <taxon>Mucoromycota</taxon>
        <taxon>Glomeromycotina</taxon>
        <taxon>Glomeromycetes</taxon>
        <taxon>Glomerales</taxon>
        <taxon>Glomeraceae</taxon>
        <taxon>Glomus</taxon>
    </lineage>
</organism>
<dbReference type="OrthoDB" id="2435288at2759"/>